<keyword evidence="3" id="KW-1185">Reference proteome</keyword>
<organism evidence="2 3">
    <name type="scientific">Coralloluteibacterium stylophorae</name>
    <dbReference type="NCBI Taxonomy" id="1776034"/>
    <lineage>
        <taxon>Bacteria</taxon>
        <taxon>Pseudomonadati</taxon>
        <taxon>Pseudomonadota</taxon>
        <taxon>Gammaproteobacteria</taxon>
        <taxon>Lysobacterales</taxon>
        <taxon>Lysobacteraceae</taxon>
        <taxon>Coralloluteibacterium</taxon>
    </lineage>
</organism>
<dbReference type="Gene3D" id="1.10.10.880">
    <property type="entry name" value="Anti sigma-E protein RseA, N-terminal domain"/>
    <property type="match status" value="1"/>
</dbReference>
<reference evidence="2 3" key="1">
    <citation type="journal article" date="2021" name="Microbiol. Resour. Announc.">
        <title>Draft Genome Sequence of Coralloluteibacterium stylophorae LMG 29479T.</title>
        <authorList>
            <person name="Karlyshev A.V."/>
            <person name="Kudryashova E.B."/>
            <person name="Ariskina E.V."/>
            <person name="Conroy A.P."/>
            <person name="Abidueva E.Y."/>
        </authorList>
    </citation>
    <scope>NUCLEOTIDE SEQUENCE [LARGE SCALE GENOMIC DNA]</scope>
    <source>
        <strain evidence="2 3">LMG 29479</strain>
    </source>
</reference>
<dbReference type="InterPro" id="IPR052383">
    <property type="entry name" value="Anti-sigma-E_RseA-like"/>
</dbReference>
<evidence type="ECO:0000313" key="2">
    <source>
        <dbReference type="EMBL" id="MBS7458609.1"/>
    </source>
</evidence>
<dbReference type="RefSeq" id="WP_213173875.1">
    <property type="nucleotide sequence ID" value="NZ_JAGQFT020000012.1"/>
</dbReference>
<dbReference type="InterPro" id="IPR036147">
    <property type="entry name" value="Anti-sigma_E_RseA_N_sf"/>
</dbReference>
<dbReference type="AlphaFoldDB" id="A0AAP2FZV5"/>
<dbReference type="PANTHER" id="PTHR38104">
    <property type="match status" value="1"/>
</dbReference>
<name>A0AAP2FZV5_9GAMM</name>
<evidence type="ECO:0000259" key="1">
    <source>
        <dbReference type="Pfam" id="PF03872"/>
    </source>
</evidence>
<dbReference type="Pfam" id="PF03872">
    <property type="entry name" value="RseA_N"/>
    <property type="match status" value="1"/>
</dbReference>
<dbReference type="PANTHER" id="PTHR38104:SF1">
    <property type="entry name" value="ANTI-SIGMA-E FACTOR RSEA"/>
    <property type="match status" value="1"/>
</dbReference>
<dbReference type="SUPFAM" id="SSF89069">
    <property type="entry name" value="N-terminal, cytoplasmic domain of anti-sigmaE factor RseA"/>
    <property type="match status" value="1"/>
</dbReference>
<feature type="domain" description="Anti sigma-E protein RseA N-terminal" evidence="1">
    <location>
        <begin position="5"/>
        <end position="72"/>
    </location>
</feature>
<dbReference type="Proteomes" id="UP000675747">
    <property type="component" value="Unassembled WGS sequence"/>
</dbReference>
<protein>
    <submittedName>
        <fullName evidence="2">Sigma-E factor negative regulatory protein</fullName>
    </submittedName>
</protein>
<gene>
    <name evidence="2" type="ORF">KB893_015825</name>
</gene>
<dbReference type="CDD" id="cd16328">
    <property type="entry name" value="RseA_N"/>
    <property type="match status" value="1"/>
</dbReference>
<comment type="caution">
    <text evidence="2">The sequence shown here is derived from an EMBL/GenBank/DDBJ whole genome shotgun (WGS) entry which is preliminary data.</text>
</comment>
<accession>A0AAP2FZV5</accession>
<dbReference type="InterPro" id="IPR005572">
    <property type="entry name" value="Anti-sigma_E_RseA_N"/>
</dbReference>
<dbReference type="GO" id="GO:0016989">
    <property type="term" value="F:sigma factor antagonist activity"/>
    <property type="evidence" value="ECO:0007669"/>
    <property type="project" value="InterPro"/>
</dbReference>
<evidence type="ECO:0000313" key="3">
    <source>
        <dbReference type="Proteomes" id="UP000675747"/>
    </source>
</evidence>
<proteinExistence type="predicted"/>
<dbReference type="EMBL" id="JAGQFT020000012">
    <property type="protein sequence ID" value="MBS7458609.1"/>
    <property type="molecule type" value="Genomic_DNA"/>
</dbReference>
<sequence length="202" mass="21257">MITVEEQLSVLADGELGNDESRFLLRRMKREQALLRRWERWHIAGAALRRDPQRALPADFSARVMAAIEEANAPLSVGRGRGRGLRHWGVGAVLAASVAAAAVFVVRPLGESEAPAGGFDAAIAGSAAADGMRPLVNPLNPVRPAMSPLPGSELLPVAVGDAPSRPWPAAALGNDPLHAAFLLPPRWQQPAVGEAEDGAAQP</sequence>